<dbReference type="RefSeq" id="XP_033459505.1">
    <property type="nucleotide sequence ID" value="XM_033605071.1"/>
</dbReference>
<accession>A0A6J3M4Q0</accession>
<reference evidence="2" key="1">
    <citation type="submission" date="2020-01" db="EMBL/GenBank/DDBJ databases">
        <authorList>
            <consortium name="DOE Joint Genome Institute"/>
            <person name="Haridas S."/>
            <person name="Albert R."/>
            <person name="Binder M."/>
            <person name="Bloem J."/>
            <person name="Labutti K."/>
            <person name="Salamov A."/>
            <person name="Andreopoulos B."/>
            <person name="Baker S.E."/>
            <person name="Barry K."/>
            <person name="Bills G."/>
            <person name="Bluhm B.H."/>
            <person name="Cannon C."/>
            <person name="Castanera R."/>
            <person name="Culley D.E."/>
            <person name="Daum C."/>
            <person name="Ezra D."/>
            <person name="Gonzalez J.B."/>
            <person name="Henrissat B."/>
            <person name="Kuo A."/>
            <person name="Liang C."/>
            <person name="Lipzen A."/>
            <person name="Lutzoni F."/>
            <person name="Magnuson J."/>
            <person name="Mondo S."/>
            <person name="Nolan M."/>
            <person name="Ohm R."/>
            <person name="Pangilinan J."/>
            <person name="Park H.-J."/>
            <person name="Ramirez L."/>
            <person name="Alfaro M."/>
            <person name="Sun H."/>
            <person name="Tritt A."/>
            <person name="Yoshinaga Y."/>
            <person name="Zwiers L.-H."/>
            <person name="Turgeon B.G."/>
            <person name="Goodwin S.B."/>
            <person name="Spatafora J.W."/>
            <person name="Crous P.W."/>
            <person name="Grigoriev I.V."/>
        </authorList>
    </citation>
    <scope>NUCLEOTIDE SEQUENCE</scope>
    <source>
        <strain evidence="2">CBS 342.82</strain>
    </source>
</reference>
<evidence type="ECO:0000313" key="1">
    <source>
        <dbReference type="Proteomes" id="UP000504637"/>
    </source>
</evidence>
<gene>
    <name evidence="2" type="ORF">K489DRAFT_381228</name>
</gene>
<keyword evidence="1" id="KW-1185">Reference proteome</keyword>
<organism evidence="2">
    <name type="scientific">Dissoconium aciculare CBS 342.82</name>
    <dbReference type="NCBI Taxonomy" id="1314786"/>
    <lineage>
        <taxon>Eukaryota</taxon>
        <taxon>Fungi</taxon>
        <taxon>Dikarya</taxon>
        <taxon>Ascomycota</taxon>
        <taxon>Pezizomycotina</taxon>
        <taxon>Dothideomycetes</taxon>
        <taxon>Dothideomycetidae</taxon>
        <taxon>Mycosphaerellales</taxon>
        <taxon>Dissoconiaceae</taxon>
        <taxon>Dissoconium</taxon>
    </lineage>
</organism>
<name>A0A6J3M4Q0_9PEZI</name>
<dbReference type="AlphaFoldDB" id="A0A6J3M4Q0"/>
<protein>
    <submittedName>
        <fullName evidence="2">Uncharacterized protein</fullName>
    </submittedName>
</protein>
<reference evidence="2" key="3">
    <citation type="submission" date="2025-08" db="UniProtKB">
        <authorList>
            <consortium name="RefSeq"/>
        </authorList>
    </citation>
    <scope>IDENTIFICATION</scope>
    <source>
        <strain evidence="2">CBS 342.82</strain>
    </source>
</reference>
<evidence type="ECO:0000313" key="2">
    <source>
        <dbReference type="RefSeq" id="XP_033459505.1"/>
    </source>
</evidence>
<reference evidence="2" key="2">
    <citation type="submission" date="2020-04" db="EMBL/GenBank/DDBJ databases">
        <authorList>
            <consortium name="NCBI Genome Project"/>
        </authorList>
    </citation>
    <scope>NUCLEOTIDE SEQUENCE</scope>
    <source>
        <strain evidence="2">CBS 342.82</strain>
    </source>
</reference>
<dbReference type="GeneID" id="54362871"/>
<sequence length="162" mass="17751">MTCITSPKSIATWTGAQSSTLASATKCSCDVATRKVSGTNSGDTLTNTRNVFVRPYGEGVDYDNSSRPACIILEAGLQTPISQRRSGQKSPSYDHSLKRWGSRASHALVVSTCIGLAFHTQVAANAETAHVQGRLGTDDEYRRRIRQKISTLFKSRRWVYAH</sequence>
<dbReference type="Proteomes" id="UP000504637">
    <property type="component" value="Unplaced"/>
</dbReference>
<proteinExistence type="predicted"/>